<feature type="region of interest" description="Disordered" evidence="1">
    <location>
        <begin position="1"/>
        <end position="38"/>
    </location>
</feature>
<reference evidence="4" key="1">
    <citation type="submission" date="2021-02" db="EMBL/GenBank/DDBJ databases">
        <authorList>
            <person name="Nowell W R."/>
        </authorList>
    </citation>
    <scope>NUCLEOTIDE SEQUENCE</scope>
</reference>
<keyword evidence="2" id="KW-1133">Transmembrane helix</keyword>
<name>A0A819LXD3_9BILA</name>
<dbReference type="OrthoDB" id="10551740at2759"/>
<sequence length="186" mass="21230">MSTEKKKPTATTSTDQSADETHKKNETPTKPARNVKKHRRHSSYLSYVYPHGYYDGHFHINFVLFLSLICILISCKYVSAVNCDSSIIYSSINQPDPSYTVPCSNIFEYLKCYKGENHRKRWILFLPGHSLGGTLPRFSLRFWPGIRSMINHLIAFGPTNRETIMADAACSVVRCPIASVLRDCFF</sequence>
<accession>A0A819LXD3</accession>
<dbReference type="EMBL" id="CAJOAX010006060">
    <property type="protein sequence ID" value="CAF3969124.1"/>
    <property type="molecule type" value="Genomic_DNA"/>
</dbReference>
<dbReference type="Proteomes" id="UP000663882">
    <property type="component" value="Unassembled WGS sequence"/>
</dbReference>
<comment type="caution">
    <text evidence="4">The sequence shown here is derived from an EMBL/GenBank/DDBJ whole genome shotgun (WGS) entry which is preliminary data.</text>
</comment>
<evidence type="ECO:0000256" key="2">
    <source>
        <dbReference type="SAM" id="Phobius"/>
    </source>
</evidence>
<dbReference type="Proteomes" id="UP000663823">
    <property type="component" value="Unassembled WGS sequence"/>
</dbReference>
<protein>
    <submittedName>
        <fullName evidence="4">Uncharacterized protein</fullName>
    </submittedName>
</protein>
<feature type="transmembrane region" description="Helical" evidence="2">
    <location>
        <begin position="58"/>
        <end position="78"/>
    </location>
</feature>
<keyword evidence="2" id="KW-0812">Transmembrane</keyword>
<keyword evidence="2" id="KW-0472">Membrane</keyword>
<evidence type="ECO:0000313" key="3">
    <source>
        <dbReference type="EMBL" id="CAF1369375.1"/>
    </source>
</evidence>
<organism evidence="4 5">
    <name type="scientific">Rotaria sordida</name>
    <dbReference type="NCBI Taxonomy" id="392033"/>
    <lineage>
        <taxon>Eukaryota</taxon>
        <taxon>Metazoa</taxon>
        <taxon>Spiralia</taxon>
        <taxon>Gnathifera</taxon>
        <taxon>Rotifera</taxon>
        <taxon>Eurotatoria</taxon>
        <taxon>Bdelloidea</taxon>
        <taxon>Philodinida</taxon>
        <taxon>Philodinidae</taxon>
        <taxon>Rotaria</taxon>
    </lineage>
</organism>
<dbReference type="InterPro" id="IPR029058">
    <property type="entry name" value="AB_hydrolase_fold"/>
</dbReference>
<evidence type="ECO:0000313" key="5">
    <source>
        <dbReference type="Proteomes" id="UP000663823"/>
    </source>
</evidence>
<gene>
    <name evidence="4" type="ORF">OTI717_LOCUS27338</name>
    <name evidence="3" type="ORF">RFH988_LOCUS33256</name>
</gene>
<evidence type="ECO:0000256" key="1">
    <source>
        <dbReference type="SAM" id="MobiDB-lite"/>
    </source>
</evidence>
<evidence type="ECO:0000313" key="4">
    <source>
        <dbReference type="EMBL" id="CAF3969124.1"/>
    </source>
</evidence>
<dbReference type="AlphaFoldDB" id="A0A819LXD3"/>
<dbReference type="EMBL" id="CAJNOO010004120">
    <property type="protein sequence ID" value="CAF1369375.1"/>
    <property type="molecule type" value="Genomic_DNA"/>
</dbReference>
<dbReference type="Gene3D" id="3.40.50.1820">
    <property type="entry name" value="alpha/beta hydrolase"/>
    <property type="match status" value="1"/>
</dbReference>
<proteinExistence type="predicted"/>